<dbReference type="InterPro" id="IPR050109">
    <property type="entry name" value="HTH-type_TetR-like_transc_reg"/>
</dbReference>
<evidence type="ECO:0000256" key="2">
    <source>
        <dbReference type="ARBA" id="ARBA00023015"/>
    </source>
</evidence>
<evidence type="ECO:0000256" key="3">
    <source>
        <dbReference type="ARBA" id="ARBA00023125"/>
    </source>
</evidence>
<dbReference type="Proteomes" id="UP000184501">
    <property type="component" value="Unassembled WGS sequence"/>
</dbReference>
<dbReference type="AlphaFoldDB" id="A0A1M5I315"/>
<dbReference type="InterPro" id="IPR039538">
    <property type="entry name" value="BetI_C"/>
</dbReference>
<evidence type="ECO:0000256" key="5">
    <source>
        <dbReference type="PROSITE-ProRule" id="PRU00335"/>
    </source>
</evidence>
<dbReference type="InterPro" id="IPR036271">
    <property type="entry name" value="Tet_transcr_reg_TetR-rel_C_sf"/>
</dbReference>
<sequence length="211" mass="23104">MERPRPGVRGRGAAHDERRSAILDAVFTIVDTEGAEQVSIRRVAERARVSVGRVQHYFPTKDDLLTAAFTAVNDLGASRVHENLRTADNADDPATVLHAMLSELIPATDDDRRLFRVMQAFETHALTRPHLNDRIKRRYEELAGLVALLLHRNAGTRPDSTASASLSRAHELLALTIGLAGLTLTGSITPQQAQHIARTRLDAVLAEASGR</sequence>
<keyword evidence="1" id="KW-0678">Repressor</keyword>
<reference evidence="7 8" key="1">
    <citation type="submission" date="2016-11" db="EMBL/GenBank/DDBJ databases">
        <authorList>
            <person name="Jaros S."/>
            <person name="Januszkiewicz K."/>
            <person name="Wedrychowicz H."/>
        </authorList>
    </citation>
    <scope>NUCLEOTIDE SEQUENCE [LARGE SCALE GENOMIC DNA]</scope>
    <source>
        <strain evidence="7 8">DSM 44523</strain>
    </source>
</reference>
<organism evidence="7 8">
    <name type="scientific">Streptoalloteichus hindustanus</name>
    <dbReference type="NCBI Taxonomy" id="2017"/>
    <lineage>
        <taxon>Bacteria</taxon>
        <taxon>Bacillati</taxon>
        <taxon>Actinomycetota</taxon>
        <taxon>Actinomycetes</taxon>
        <taxon>Pseudonocardiales</taxon>
        <taxon>Pseudonocardiaceae</taxon>
        <taxon>Streptoalloteichus</taxon>
    </lineage>
</organism>
<feature type="domain" description="HTH tetR-type" evidence="6">
    <location>
        <begin position="16"/>
        <end position="76"/>
    </location>
</feature>
<evidence type="ECO:0000259" key="6">
    <source>
        <dbReference type="PROSITE" id="PS50977"/>
    </source>
</evidence>
<dbReference type="GO" id="GO:0003700">
    <property type="term" value="F:DNA-binding transcription factor activity"/>
    <property type="evidence" value="ECO:0007669"/>
    <property type="project" value="TreeGrafter"/>
</dbReference>
<gene>
    <name evidence="7" type="ORF">SAMN05444320_10780</name>
</gene>
<name>A0A1M5I315_STRHI</name>
<evidence type="ECO:0000256" key="1">
    <source>
        <dbReference type="ARBA" id="ARBA00022491"/>
    </source>
</evidence>
<feature type="DNA-binding region" description="H-T-H motif" evidence="5">
    <location>
        <begin position="39"/>
        <end position="58"/>
    </location>
</feature>
<dbReference type="PANTHER" id="PTHR30055:SF228">
    <property type="entry name" value="TRANSCRIPTIONAL REGULATOR-RELATED"/>
    <property type="match status" value="1"/>
</dbReference>
<dbReference type="SUPFAM" id="SSF46689">
    <property type="entry name" value="Homeodomain-like"/>
    <property type="match status" value="1"/>
</dbReference>
<dbReference type="EMBL" id="FQVN01000007">
    <property type="protein sequence ID" value="SHG22694.1"/>
    <property type="molecule type" value="Genomic_DNA"/>
</dbReference>
<keyword evidence="2" id="KW-0805">Transcription regulation</keyword>
<dbReference type="Gene3D" id="1.10.357.10">
    <property type="entry name" value="Tetracycline Repressor, domain 2"/>
    <property type="match status" value="1"/>
</dbReference>
<evidence type="ECO:0000313" key="8">
    <source>
        <dbReference type="Proteomes" id="UP000184501"/>
    </source>
</evidence>
<evidence type="ECO:0000256" key="4">
    <source>
        <dbReference type="ARBA" id="ARBA00023163"/>
    </source>
</evidence>
<evidence type="ECO:0000313" key="7">
    <source>
        <dbReference type="EMBL" id="SHG22694.1"/>
    </source>
</evidence>
<proteinExistence type="predicted"/>
<dbReference type="PANTHER" id="PTHR30055">
    <property type="entry name" value="HTH-TYPE TRANSCRIPTIONAL REGULATOR RUTR"/>
    <property type="match status" value="1"/>
</dbReference>
<dbReference type="GO" id="GO:0000976">
    <property type="term" value="F:transcription cis-regulatory region binding"/>
    <property type="evidence" value="ECO:0007669"/>
    <property type="project" value="TreeGrafter"/>
</dbReference>
<dbReference type="Pfam" id="PF13977">
    <property type="entry name" value="TetR_C_6"/>
    <property type="match status" value="1"/>
</dbReference>
<protein>
    <submittedName>
        <fullName evidence="7">Transcriptional regulator, TetR family</fullName>
    </submittedName>
</protein>
<dbReference type="Pfam" id="PF00440">
    <property type="entry name" value="TetR_N"/>
    <property type="match status" value="1"/>
</dbReference>
<dbReference type="OrthoDB" id="9816296at2"/>
<dbReference type="InterPro" id="IPR001647">
    <property type="entry name" value="HTH_TetR"/>
</dbReference>
<keyword evidence="3 5" id="KW-0238">DNA-binding</keyword>
<dbReference type="PROSITE" id="PS50977">
    <property type="entry name" value="HTH_TETR_2"/>
    <property type="match status" value="1"/>
</dbReference>
<dbReference type="SUPFAM" id="SSF48498">
    <property type="entry name" value="Tetracyclin repressor-like, C-terminal domain"/>
    <property type="match status" value="1"/>
</dbReference>
<dbReference type="InterPro" id="IPR009057">
    <property type="entry name" value="Homeodomain-like_sf"/>
</dbReference>
<accession>A0A1M5I315</accession>
<keyword evidence="8" id="KW-1185">Reference proteome</keyword>
<dbReference type="STRING" id="2017.SAMN05444320_10780"/>
<keyword evidence="4" id="KW-0804">Transcription</keyword>
<dbReference type="RefSeq" id="WP_073486368.1">
    <property type="nucleotide sequence ID" value="NZ_FQVN01000007.1"/>
</dbReference>